<proteinExistence type="predicted"/>
<gene>
    <name evidence="5" type="ORF">NCR95_04260</name>
</gene>
<dbReference type="Gene3D" id="3.40.50.150">
    <property type="entry name" value="Vaccinia Virus protein VP39"/>
    <property type="match status" value="1"/>
</dbReference>
<evidence type="ECO:0000256" key="4">
    <source>
        <dbReference type="ARBA" id="ARBA00022884"/>
    </source>
</evidence>
<evidence type="ECO:0000256" key="3">
    <source>
        <dbReference type="ARBA" id="ARBA00022691"/>
    </source>
</evidence>
<organism evidence="5 6">
    <name type="scientific">Helicobacter colisuis</name>
    <dbReference type="NCBI Taxonomy" id="2949739"/>
    <lineage>
        <taxon>Bacteria</taxon>
        <taxon>Pseudomonadati</taxon>
        <taxon>Campylobacterota</taxon>
        <taxon>Epsilonproteobacteria</taxon>
        <taxon>Campylobacterales</taxon>
        <taxon>Helicobacteraceae</taxon>
        <taxon>Helicobacter</taxon>
    </lineage>
</organism>
<keyword evidence="2" id="KW-0808">Transferase</keyword>
<keyword evidence="6" id="KW-1185">Reference proteome</keyword>
<dbReference type="Proteomes" id="UP001057522">
    <property type="component" value="Unassembled WGS sequence"/>
</dbReference>
<dbReference type="InterPro" id="IPR029063">
    <property type="entry name" value="SAM-dependent_MTases_sf"/>
</dbReference>
<dbReference type="GO" id="GO:0032259">
    <property type="term" value="P:methylation"/>
    <property type="evidence" value="ECO:0007669"/>
    <property type="project" value="UniProtKB-KW"/>
</dbReference>
<keyword evidence="4" id="KW-0694">RNA-binding</keyword>
<dbReference type="InterPro" id="IPR001737">
    <property type="entry name" value="KsgA/Erm"/>
</dbReference>
<dbReference type="RefSeq" id="WP_250604065.1">
    <property type="nucleotide sequence ID" value="NZ_JAMOKW010000001.1"/>
</dbReference>
<dbReference type="PANTHER" id="PTHR11727:SF14">
    <property type="entry name" value="BLL8166 PROTEIN"/>
    <property type="match status" value="1"/>
</dbReference>
<comment type="caution">
    <text evidence="5">The sequence shown here is derived from an EMBL/GenBank/DDBJ whole genome shotgun (WGS) entry which is preliminary data.</text>
</comment>
<name>A0ABT0TTW5_9HELI</name>
<evidence type="ECO:0000313" key="5">
    <source>
        <dbReference type="EMBL" id="MCL9819383.1"/>
    </source>
</evidence>
<keyword evidence="1 5" id="KW-0489">Methyltransferase</keyword>
<evidence type="ECO:0000256" key="1">
    <source>
        <dbReference type="ARBA" id="ARBA00022603"/>
    </source>
</evidence>
<dbReference type="PANTHER" id="PTHR11727">
    <property type="entry name" value="DIMETHYLADENOSINE TRANSFERASE"/>
    <property type="match status" value="1"/>
</dbReference>
<evidence type="ECO:0000256" key="2">
    <source>
        <dbReference type="ARBA" id="ARBA00022679"/>
    </source>
</evidence>
<dbReference type="SUPFAM" id="SSF53335">
    <property type="entry name" value="S-adenosyl-L-methionine-dependent methyltransferases"/>
    <property type="match status" value="1"/>
</dbReference>
<dbReference type="CDD" id="cd02440">
    <property type="entry name" value="AdoMet_MTases"/>
    <property type="match status" value="1"/>
</dbReference>
<dbReference type="GO" id="GO:0008168">
    <property type="term" value="F:methyltransferase activity"/>
    <property type="evidence" value="ECO:0007669"/>
    <property type="project" value="UniProtKB-KW"/>
</dbReference>
<keyword evidence="3" id="KW-0949">S-adenosyl-L-methionine</keyword>
<protein>
    <submittedName>
        <fullName evidence="5">Methyltransferase</fullName>
    </submittedName>
</protein>
<sequence>MLLEFLKHPKHTGSLYSSSQALSQAIVSNIDLQNANYIAEIGPGLGAFTQKILNLKSKESHYFAIEINPHFVKKLQEKFPHIEIEHKNANRILSIMRNKDIQHLDVIVSGIPWSLLKSKEQDLLLKNIHQALKKGGSFSTFAYVLPTPKALSFKKKLRKYFSQVKTSPIIWNNLPPAFVYYCKK</sequence>
<evidence type="ECO:0000313" key="6">
    <source>
        <dbReference type="Proteomes" id="UP001057522"/>
    </source>
</evidence>
<dbReference type="Pfam" id="PF00398">
    <property type="entry name" value="RrnaAD"/>
    <property type="match status" value="1"/>
</dbReference>
<reference evidence="5" key="1">
    <citation type="submission" date="2022-06" db="EMBL/GenBank/DDBJ databases">
        <title>Helicobacter colisuis sp. nov.</title>
        <authorList>
            <person name="Papic B."/>
            <person name="Gruntar I."/>
        </authorList>
    </citation>
    <scope>NUCLEOTIDE SEQUENCE</scope>
    <source>
        <strain evidence="5">11154-15</strain>
    </source>
</reference>
<accession>A0ABT0TTW5</accession>
<dbReference type="EMBL" id="JAMOKX010000003">
    <property type="protein sequence ID" value="MCL9819383.1"/>
    <property type="molecule type" value="Genomic_DNA"/>
</dbReference>